<gene>
    <name evidence="1" type="ORF">ACFQL7_23585</name>
    <name evidence="2" type="ORF">ACFQL7_25485</name>
</gene>
<reference evidence="3" key="2">
    <citation type="journal article" date="2019" name="Int. J. Syst. Evol. Microbiol.">
        <title>The Global Catalogue of Microorganisms (GCM) 10K type strain sequencing project: providing services to taxonomists for standard genome sequencing and annotation.</title>
        <authorList>
            <consortium name="The Broad Institute Genomics Platform"/>
            <consortium name="The Broad Institute Genome Sequencing Center for Infectious Disease"/>
            <person name="Wu L."/>
            <person name="Ma J."/>
        </authorList>
    </citation>
    <scope>NUCLEOTIDE SEQUENCE [LARGE SCALE GENOMIC DNA]</scope>
    <source>
        <strain evidence="3">RDMS1</strain>
    </source>
</reference>
<proteinExistence type="predicted"/>
<dbReference type="EMBL" id="JBHTAX010000005">
    <property type="protein sequence ID" value="MFC7192498.1"/>
    <property type="molecule type" value="Genomic_DNA"/>
</dbReference>
<dbReference type="EMBL" id="JBHTAX010000005">
    <property type="protein sequence ID" value="MFC7192830.1"/>
    <property type="molecule type" value="Genomic_DNA"/>
</dbReference>
<dbReference type="Proteomes" id="UP001596417">
    <property type="component" value="Unassembled WGS sequence"/>
</dbReference>
<comment type="caution">
    <text evidence="2">The sequence shown here is derived from an EMBL/GenBank/DDBJ whole genome shotgun (WGS) entry which is preliminary data.</text>
</comment>
<reference evidence="2" key="1">
    <citation type="journal article" date="2014" name="Int. J. Syst. Evol. Microbiol.">
        <title>Complete genome sequence of Corynebacterium casei LMG S-19264T (=DSM 44701T), isolated from a smear-ripened cheese.</title>
        <authorList>
            <consortium name="US DOE Joint Genome Institute (JGI-PGF)"/>
            <person name="Walter F."/>
            <person name="Albersmeier A."/>
            <person name="Kalinowski J."/>
            <person name="Ruckert C."/>
        </authorList>
    </citation>
    <scope>NUCLEOTIDE SEQUENCE [LARGE SCALE GENOMIC DNA]</scope>
    <source>
        <strain evidence="2">NBRC 107106</strain>
    </source>
</reference>
<dbReference type="AlphaFoldDB" id="A0ABD5YU07"/>
<evidence type="ECO:0000313" key="2">
    <source>
        <dbReference type="EMBL" id="MFC7192830.1"/>
    </source>
</evidence>
<dbReference type="RefSeq" id="WP_390206755.1">
    <property type="nucleotide sequence ID" value="NZ_JBHTAX010000005.1"/>
</dbReference>
<evidence type="ECO:0000313" key="3">
    <source>
        <dbReference type="Proteomes" id="UP001596417"/>
    </source>
</evidence>
<reference evidence="2" key="3">
    <citation type="submission" date="2024-09" db="EMBL/GenBank/DDBJ databases">
        <authorList>
            <person name="Sun Q."/>
        </authorList>
    </citation>
    <scope>NUCLEOTIDE SEQUENCE</scope>
    <source>
        <strain evidence="2">NBRC 107106</strain>
    </source>
</reference>
<protein>
    <submittedName>
        <fullName evidence="2">Uncharacterized protein</fullName>
    </submittedName>
</protein>
<organism evidence="2 3">
    <name type="scientific">Halocatena marina</name>
    <dbReference type="NCBI Taxonomy" id="2934937"/>
    <lineage>
        <taxon>Archaea</taxon>
        <taxon>Methanobacteriati</taxon>
        <taxon>Methanobacteriota</taxon>
        <taxon>Stenosarchaea group</taxon>
        <taxon>Halobacteria</taxon>
        <taxon>Halobacteriales</taxon>
        <taxon>Natronomonadaceae</taxon>
        <taxon>Halocatena</taxon>
    </lineage>
</organism>
<evidence type="ECO:0000313" key="1">
    <source>
        <dbReference type="EMBL" id="MFC7192498.1"/>
    </source>
</evidence>
<accession>A0ABD5YU07</accession>
<name>A0ABD5YU07_9EURY</name>
<sequence length="40" mass="4777">MVQNDTTENENPEGLWRWDESMGAWKLERDPETTISPRQE</sequence>
<keyword evidence="3" id="KW-1185">Reference proteome</keyword>